<evidence type="ECO:0000256" key="1">
    <source>
        <dbReference type="SAM" id="MobiDB-lite"/>
    </source>
</evidence>
<organism evidence="2">
    <name type="scientific">marine metagenome</name>
    <dbReference type="NCBI Taxonomy" id="408172"/>
    <lineage>
        <taxon>unclassified sequences</taxon>
        <taxon>metagenomes</taxon>
        <taxon>ecological metagenomes</taxon>
    </lineage>
</organism>
<protein>
    <submittedName>
        <fullName evidence="2">Uncharacterized protein</fullName>
    </submittedName>
</protein>
<dbReference type="AlphaFoldDB" id="A0A382IN95"/>
<name>A0A382IN95_9ZZZZ</name>
<reference evidence="2" key="1">
    <citation type="submission" date="2018-05" db="EMBL/GenBank/DDBJ databases">
        <authorList>
            <person name="Lanie J.A."/>
            <person name="Ng W.-L."/>
            <person name="Kazmierczak K.M."/>
            <person name="Andrzejewski T.M."/>
            <person name="Davidsen T.M."/>
            <person name="Wayne K.J."/>
            <person name="Tettelin H."/>
            <person name="Glass J.I."/>
            <person name="Rusch D."/>
            <person name="Podicherti R."/>
            <person name="Tsui H.-C.T."/>
            <person name="Winkler M.E."/>
        </authorList>
    </citation>
    <scope>NUCLEOTIDE SEQUENCE</scope>
</reference>
<gene>
    <name evidence="2" type="ORF">METZ01_LOCUS253930</name>
</gene>
<evidence type="ECO:0000313" key="2">
    <source>
        <dbReference type="EMBL" id="SVC01076.1"/>
    </source>
</evidence>
<accession>A0A382IN95</accession>
<feature type="region of interest" description="Disordered" evidence="1">
    <location>
        <begin position="141"/>
        <end position="160"/>
    </location>
</feature>
<dbReference type="EMBL" id="UINC01068440">
    <property type="protein sequence ID" value="SVC01076.1"/>
    <property type="molecule type" value="Genomic_DNA"/>
</dbReference>
<proteinExistence type="predicted"/>
<sequence length="160" mass="18350">MESIEVLQSPKYLELKTNPSEWSKKMSPDVIASRYIRNVYQQIFPEAVDALTASSGLAPALQIGRMGIPAKLEDEWNEWYNTVYVPNYETVPGVVRGRRYKTVEGTPAYMTFYEMESVKTSQTEEWFEQQTAHPSNASMRNAMEHEADSPGIWQKTFEPS</sequence>